<dbReference type="SUPFAM" id="SSF51735">
    <property type="entry name" value="NAD(P)-binding Rossmann-fold domains"/>
    <property type="match status" value="1"/>
</dbReference>
<dbReference type="Pfam" id="PF13380">
    <property type="entry name" value="CoA_binding_2"/>
    <property type="match status" value="1"/>
</dbReference>
<proteinExistence type="predicted"/>
<evidence type="ECO:0000313" key="3">
    <source>
        <dbReference type="Proteomes" id="UP001474120"/>
    </source>
</evidence>
<keyword evidence="3" id="KW-1185">Reference proteome</keyword>
<dbReference type="Proteomes" id="UP001474120">
    <property type="component" value="Unassembled WGS sequence"/>
</dbReference>
<evidence type="ECO:0000313" key="2">
    <source>
        <dbReference type="EMBL" id="MEL4454403.1"/>
    </source>
</evidence>
<name>A0ABU9KW35_9FLAO</name>
<dbReference type="RefSeq" id="WP_342157938.1">
    <property type="nucleotide sequence ID" value="NZ_JBCDNA010000001.1"/>
</dbReference>
<dbReference type="EMBL" id="JBCDNA010000001">
    <property type="protein sequence ID" value="MEL4454403.1"/>
    <property type="molecule type" value="Genomic_DNA"/>
</dbReference>
<evidence type="ECO:0000259" key="1">
    <source>
        <dbReference type="Pfam" id="PF13380"/>
    </source>
</evidence>
<protein>
    <submittedName>
        <fullName evidence="2">CoA-binding protein</fullName>
    </submittedName>
</protein>
<reference evidence="2 3" key="1">
    <citation type="submission" date="2024-04" db="EMBL/GenBank/DDBJ databases">
        <title>whole genome sequencing of Lutimonas vermicola strain IMCC1616.</title>
        <authorList>
            <person name="Bae S.S."/>
        </authorList>
    </citation>
    <scope>NUCLEOTIDE SEQUENCE [LARGE SCALE GENOMIC DNA]</scope>
    <source>
        <strain evidence="2 3">IMCC1616</strain>
    </source>
</reference>
<gene>
    <name evidence="2" type="ORF">AABB81_00735</name>
</gene>
<dbReference type="Gene3D" id="3.40.50.720">
    <property type="entry name" value="NAD(P)-binding Rossmann-like Domain"/>
    <property type="match status" value="1"/>
</dbReference>
<feature type="domain" description="CoA-binding" evidence="1">
    <location>
        <begin position="4"/>
        <end position="115"/>
    </location>
</feature>
<organism evidence="2 3">
    <name type="scientific">Lutimonas vermicola</name>
    <dbReference type="NCBI Taxonomy" id="414288"/>
    <lineage>
        <taxon>Bacteria</taxon>
        <taxon>Pseudomonadati</taxon>
        <taxon>Bacteroidota</taxon>
        <taxon>Flavobacteriia</taxon>
        <taxon>Flavobacteriales</taxon>
        <taxon>Flavobacteriaceae</taxon>
        <taxon>Lutimonas</taxon>
    </lineage>
</organism>
<accession>A0ABU9KW35</accession>
<dbReference type="InterPro" id="IPR003781">
    <property type="entry name" value="CoA-bd"/>
</dbReference>
<dbReference type="InterPro" id="IPR036291">
    <property type="entry name" value="NAD(P)-bd_dom_sf"/>
</dbReference>
<comment type="caution">
    <text evidence="2">The sequence shown here is derived from an EMBL/GenBank/DDBJ whole genome shotgun (WGS) entry which is preliminary data.</text>
</comment>
<sequence>MKIRKVLVLGASLKQDRYSNRAIRKLAANNFWVVGLGLREGDVSGIKIHTEQFDIEDLYAVTIYMNAYNQEEFYDYLVGLKPQKIIFNPGAENSEFESVLKNQGIPFERACTLVLLSMDQF</sequence>